<name>A0A0E9PJM8_ANGAN</name>
<reference evidence="1" key="1">
    <citation type="submission" date="2014-11" db="EMBL/GenBank/DDBJ databases">
        <authorList>
            <person name="Amaro Gonzalez C."/>
        </authorList>
    </citation>
    <scope>NUCLEOTIDE SEQUENCE</scope>
</reference>
<reference evidence="1" key="2">
    <citation type="journal article" date="2015" name="Fish Shellfish Immunol.">
        <title>Early steps in the European eel (Anguilla anguilla)-Vibrio vulnificus interaction in the gills: Role of the RtxA13 toxin.</title>
        <authorList>
            <person name="Callol A."/>
            <person name="Pajuelo D."/>
            <person name="Ebbesson L."/>
            <person name="Teles M."/>
            <person name="MacKenzie S."/>
            <person name="Amaro C."/>
        </authorList>
    </citation>
    <scope>NUCLEOTIDE SEQUENCE</scope>
</reference>
<accession>A0A0E9PJM8</accession>
<organism evidence="1">
    <name type="scientific">Anguilla anguilla</name>
    <name type="common">European freshwater eel</name>
    <name type="synonym">Muraena anguilla</name>
    <dbReference type="NCBI Taxonomy" id="7936"/>
    <lineage>
        <taxon>Eukaryota</taxon>
        <taxon>Metazoa</taxon>
        <taxon>Chordata</taxon>
        <taxon>Craniata</taxon>
        <taxon>Vertebrata</taxon>
        <taxon>Euteleostomi</taxon>
        <taxon>Actinopterygii</taxon>
        <taxon>Neopterygii</taxon>
        <taxon>Teleostei</taxon>
        <taxon>Anguilliformes</taxon>
        <taxon>Anguillidae</taxon>
        <taxon>Anguilla</taxon>
    </lineage>
</organism>
<dbReference type="EMBL" id="GBXM01104312">
    <property type="protein sequence ID" value="JAH04265.1"/>
    <property type="molecule type" value="Transcribed_RNA"/>
</dbReference>
<protein>
    <submittedName>
        <fullName evidence="1">Uncharacterized protein</fullName>
    </submittedName>
</protein>
<proteinExistence type="predicted"/>
<evidence type="ECO:0000313" key="1">
    <source>
        <dbReference type="EMBL" id="JAH04265.1"/>
    </source>
</evidence>
<sequence length="10" mass="1217">MKKFSSTFLK</sequence>